<reference evidence="10 11" key="1">
    <citation type="submission" date="2018-08" db="EMBL/GenBank/DDBJ databases">
        <title>Genomic Encyclopedia of Archaeal and Bacterial Type Strains, Phase II (KMG-II): from individual species to whole genera.</title>
        <authorList>
            <person name="Goeker M."/>
        </authorList>
    </citation>
    <scope>NUCLEOTIDE SEQUENCE [LARGE SCALE GENOMIC DNA]</scope>
    <source>
        <strain evidence="10 11">ATCC 27112</strain>
    </source>
</reference>
<comment type="subcellular location">
    <subcellularLocation>
        <location evidence="1 8">Cell membrane</location>
        <topology evidence="1 8">Multi-pass membrane protein</topology>
    </subcellularLocation>
</comment>
<comment type="similarity">
    <text evidence="2">Belongs to the binding-protein-dependent transport system permease family. CysTW subfamily.</text>
</comment>
<dbReference type="Pfam" id="PF00528">
    <property type="entry name" value="BPD_transp_1"/>
    <property type="match status" value="1"/>
</dbReference>
<name>A0A397RVZ7_9MOLU</name>
<dbReference type="InParanoid" id="A0A397RVZ7"/>
<feature type="transmembrane region" description="Helical" evidence="8">
    <location>
        <begin position="184"/>
        <end position="206"/>
    </location>
</feature>
<evidence type="ECO:0000256" key="4">
    <source>
        <dbReference type="ARBA" id="ARBA00022475"/>
    </source>
</evidence>
<protein>
    <submittedName>
        <fullName evidence="10">Spermidine/putrescine transport system permease protein</fullName>
    </submittedName>
</protein>
<dbReference type="InterPro" id="IPR000515">
    <property type="entry name" value="MetI-like"/>
</dbReference>
<proteinExistence type="inferred from homology"/>
<feature type="transmembrane region" description="Helical" evidence="8">
    <location>
        <begin position="244"/>
        <end position="266"/>
    </location>
</feature>
<dbReference type="GO" id="GO:0005886">
    <property type="term" value="C:plasma membrane"/>
    <property type="evidence" value="ECO:0007669"/>
    <property type="project" value="UniProtKB-SubCell"/>
</dbReference>
<feature type="domain" description="ABC transmembrane type-1" evidence="9">
    <location>
        <begin position="69"/>
        <end position="263"/>
    </location>
</feature>
<evidence type="ECO:0000256" key="1">
    <source>
        <dbReference type="ARBA" id="ARBA00004651"/>
    </source>
</evidence>
<evidence type="ECO:0000256" key="8">
    <source>
        <dbReference type="RuleBase" id="RU363032"/>
    </source>
</evidence>
<evidence type="ECO:0000313" key="10">
    <source>
        <dbReference type="EMBL" id="RIA78363.1"/>
    </source>
</evidence>
<feature type="transmembrane region" description="Helical" evidence="8">
    <location>
        <begin position="139"/>
        <end position="160"/>
    </location>
</feature>
<evidence type="ECO:0000259" key="9">
    <source>
        <dbReference type="PROSITE" id="PS50928"/>
    </source>
</evidence>
<accession>A0A397RVZ7</accession>
<comment type="caution">
    <text evidence="10">The sequence shown here is derived from an EMBL/GenBank/DDBJ whole genome shotgun (WGS) entry which is preliminary data.</text>
</comment>
<evidence type="ECO:0000313" key="11">
    <source>
        <dbReference type="Proteomes" id="UP000266506"/>
    </source>
</evidence>
<dbReference type="Gene3D" id="1.10.3720.10">
    <property type="entry name" value="MetI-like"/>
    <property type="match status" value="1"/>
</dbReference>
<keyword evidence="11" id="KW-1185">Reference proteome</keyword>
<dbReference type="PANTHER" id="PTHR42929">
    <property type="entry name" value="INNER MEMBRANE ABC TRANSPORTER PERMEASE PROTEIN YDCU-RELATED-RELATED"/>
    <property type="match status" value="1"/>
</dbReference>
<gene>
    <name evidence="10" type="ORF">EI71_00315</name>
</gene>
<evidence type="ECO:0000256" key="5">
    <source>
        <dbReference type="ARBA" id="ARBA00022692"/>
    </source>
</evidence>
<dbReference type="SUPFAM" id="SSF161098">
    <property type="entry name" value="MetI-like"/>
    <property type="match status" value="1"/>
</dbReference>
<feature type="transmembrane region" description="Helical" evidence="8">
    <location>
        <begin position="21"/>
        <end position="44"/>
    </location>
</feature>
<evidence type="ECO:0000256" key="3">
    <source>
        <dbReference type="ARBA" id="ARBA00022448"/>
    </source>
</evidence>
<dbReference type="AlphaFoldDB" id="A0A397RVZ7"/>
<keyword evidence="4" id="KW-1003">Cell membrane</keyword>
<keyword evidence="5 8" id="KW-0812">Transmembrane</keyword>
<feature type="transmembrane region" description="Helical" evidence="8">
    <location>
        <begin position="104"/>
        <end position="123"/>
    </location>
</feature>
<dbReference type="CDD" id="cd06261">
    <property type="entry name" value="TM_PBP2"/>
    <property type="match status" value="1"/>
</dbReference>
<dbReference type="Proteomes" id="UP000266506">
    <property type="component" value="Unassembled WGS sequence"/>
</dbReference>
<keyword evidence="6 8" id="KW-1133">Transmembrane helix</keyword>
<evidence type="ECO:0000256" key="7">
    <source>
        <dbReference type="ARBA" id="ARBA00023136"/>
    </source>
</evidence>
<evidence type="ECO:0000256" key="2">
    <source>
        <dbReference type="ARBA" id="ARBA00007069"/>
    </source>
</evidence>
<dbReference type="PANTHER" id="PTHR42929:SF1">
    <property type="entry name" value="INNER MEMBRANE ABC TRANSPORTER PERMEASE PROTEIN YDCU-RELATED"/>
    <property type="match status" value="1"/>
</dbReference>
<dbReference type="RefSeq" id="WP_119015484.1">
    <property type="nucleotide sequence ID" value="NZ_QXEV01000002.1"/>
</dbReference>
<dbReference type="EMBL" id="QXEV01000002">
    <property type="protein sequence ID" value="RIA78363.1"/>
    <property type="molecule type" value="Genomic_DNA"/>
</dbReference>
<sequence>MGFLKRIGYGIRHMNFKASLCIPYALFMILFILAPIVLILFYAFTNSSGQFTFENFQTIFSNSSNFKVIGMSIIVGVLNTLVCLLIGYPIAYFLANSKYNKNKILVYLFLIPMWINFVIRTIATRDMLAWIGISAENHALLSTVIGMVYNYLPFAILPLYNQMLKLDQSQIEAAKDLGANPPQVFFKTILPMTVPGIISAILMTFMPTMSSYVIADKLGGGKVTLIGNLIANQFSSTAQNSYNVGSVLAIIMLLMIGLTTLISSIANDKKPVKRGGLF</sequence>
<dbReference type="OrthoDB" id="9807047at2"/>
<keyword evidence="3 8" id="KW-0813">Transport</keyword>
<dbReference type="FunCoup" id="A0A397RVZ7">
    <property type="interactions" value="54"/>
</dbReference>
<evidence type="ECO:0000256" key="6">
    <source>
        <dbReference type="ARBA" id="ARBA00022989"/>
    </source>
</evidence>
<dbReference type="InterPro" id="IPR035906">
    <property type="entry name" value="MetI-like_sf"/>
</dbReference>
<organism evidence="10 11">
    <name type="scientific">Anaeroplasma bactoclasticum</name>
    <dbReference type="NCBI Taxonomy" id="2088"/>
    <lineage>
        <taxon>Bacteria</taxon>
        <taxon>Bacillati</taxon>
        <taxon>Mycoplasmatota</taxon>
        <taxon>Mollicutes</taxon>
        <taxon>Anaeroplasmatales</taxon>
        <taxon>Anaeroplasmataceae</taxon>
        <taxon>Anaeroplasma</taxon>
    </lineage>
</organism>
<keyword evidence="7 8" id="KW-0472">Membrane</keyword>
<feature type="transmembrane region" description="Helical" evidence="8">
    <location>
        <begin position="68"/>
        <end position="92"/>
    </location>
</feature>
<dbReference type="GO" id="GO:0055085">
    <property type="term" value="P:transmembrane transport"/>
    <property type="evidence" value="ECO:0007669"/>
    <property type="project" value="InterPro"/>
</dbReference>
<dbReference type="PROSITE" id="PS50928">
    <property type="entry name" value="ABC_TM1"/>
    <property type="match status" value="1"/>
</dbReference>